<dbReference type="GO" id="GO:0016926">
    <property type="term" value="P:protein desumoylation"/>
    <property type="evidence" value="ECO:0007669"/>
    <property type="project" value="UniProtKB-ARBA"/>
</dbReference>
<evidence type="ECO:0000256" key="4">
    <source>
        <dbReference type="ARBA" id="ARBA00022807"/>
    </source>
</evidence>
<evidence type="ECO:0000256" key="5">
    <source>
        <dbReference type="SAM" id="MobiDB-lite"/>
    </source>
</evidence>
<dbReference type="SUPFAM" id="SSF54001">
    <property type="entry name" value="Cysteine proteinases"/>
    <property type="match status" value="1"/>
</dbReference>
<gene>
    <name evidence="8 9" type="primary">LOC118406592</name>
</gene>
<dbReference type="Proteomes" id="UP000001554">
    <property type="component" value="Chromosome 19"/>
</dbReference>
<dbReference type="CDD" id="cd15517">
    <property type="entry name" value="PHD_TCF19_like"/>
    <property type="match status" value="1"/>
</dbReference>
<protein>
    <submittedName>
        <fullName evidence="8 9">Uncharacterized protein LOC118406592</fullName>
    </submittedName>
</protein>
<dbReference type="InterPro" id="IPR003653">
    <property type="entry name" value="Peptidase_C48_C"/>
</dbReference>
<evidence type="ECO:0000256" key="1">
    <source>
        <dbReference type="ARBA" id="ARBA00005234"/>
    </source>
</evidence>
<sequence length="943" mass="103531">MDAQGKPVIEDMNQSPPVAVVQALDQSPPSAVVHALDQSLPSAVVEALDQSLPSAVVEALDQSLPSAVVEALDQSLPSAVVEALDQSLPSAVVEALDQSPPSAVVEALDQSPPSAVVRALEQSPPSAVVQVLTPPAVVDAPSATSVPQQLGEKPGKRQRKRNYTQERQTKCKKRIQAKVLKLSSEPAAPSCIFIHQSNSSTTLSGPSHMKEFINDPYIVQKFQDLDKKRPTSLKPSGTHPAKEEEDEDLANRKELLKYDVDKDLNCENMRKVVSSIAKDRKPFWTKKENRPIWWPQDIPFASPDKKCMDRGDKKTKFWAPELKEIIRAFQQCISDYLKRSCSAVMETPPPVEAEAVDPPAVEQPLREVVETSVDVLEQSGMTSEIEKSDVNTKDVLKTLNDAEDWGSFLAMCHTLDQDVKAPEQVSHQTSRGTTTRYANIPANHAAIEIVGDGNCLFNAVSTLLTGSDDHAAVLRLGATIYGAIHAEHIVDQYISAGVDNVGAAEMLMGTVSTDAVVASCTATDTRGILRHTIQEEARSTAKLGAFSGILQLSFLSGFCGYALTLYCEEKAMLGYNNQTMAPCGCDEQENVMKGELKLMLVRTSTRSLNHFVGLVKSSGRITRQETAKPEGTSAAAHLPGMEAAEKCAATLTLGCAYEEGAMTGARKEGAMTDMIQCMSCQSWYHFKCVPIPAPNKWKTLEFHCCARNRTLVFETVPNITLLKNLTFEQNSRWKVNVTLADVVSLRPNYWVTSGIVDFYGRQLSYGMSERVQTNIQIFESTFTQELKRGRYAAQGHAMEGLQFMLIPVCSQNHWKVLCVHVAVSNNPKRSQLLVLDSLGHGKANGDDVTAIKRYLSGASGQECDELQITSVKVPLQRNGSDCGAHTIYNMAWIVDNYKEFAVTRTIPDRPQKDVGPYMRKKIRNDLYHCMDLNMAEPLVTSSC</sequence>
<feature type="domain" description="Ubiquitin-like protease family profile" evidence="6">
    <location>
        <begin position="735"/>
        <end position="893"/>
    </location>
</feature>
<reference evidence="7" key="1">
    <citation type="journal article" date="2020" name="Nat. Ecol. Evol.">
        <title>Deeply conserved synteny resolves early events in vertebrate evolution.</title>
        <authorList>
            <person name="Simakov O."/>
            <person name="Marletaz F."/>
            <person name="Yue J.X."/>
            <person name="O'Connell B."/>
            <person name="Jenkins J."/>
            <person name="Brandt A."/>
            <person name="Calef R."/>
            <person name="Tung C.H."/>
            <person name="Huang T.K."/>
            <person name="Schmutz J."/>
            <person name="Satoh N."/>
            <person name="Yu J.K."/>
            <person name="Putnam N.H."/>
            <person name="Green R.E."/>
            <person name="Rokhsar D.S."/>
        </authorList>
    </citation>
    <scope>NUCLEOTIDE SEQUENCE [LARGE SCALE GENOMIC DNA]</scope>
    <source>
        <strain evidence="7">S238N-H82</strain>
    </source>
</reference>
<dbReference type="AlphaFoldDB" id="A0A9J7HN30"/>
<dbReference type="PROSITE" id="PS50600">
    <property type="entry name" value="ULP_PROTEASE"/>
    <property type="match status" value="1"/>
</dbReference>
<feature type="region of interest" description="Disordered" evidence="5">
    <location>
        <begin position="228"/>
        <end position="250"/>
    </location>
</feature>
<dbReference type="GO" id="GO:0006508">
    <property type="term" value="P:proteolysis"/>
    <property type="evidence" value="ECO:0007669"/>
    <property type="project" value="UniProtKB-KW"/>
</dbReference>
<dbReference type="RefSeq" id="XP_035662633.1">
    <property type="nucleotide sequence ID" value="XM_035806740.1"/>
</dbReference>
<dbReference type="Pfam" id="PF02902">
    <property type="entry name" value="Peptidase_C48"/>
    <property type="match status" value="1"/>
</dbReference>
<evidence type="ECO:0000313" key="7">
    <source>
        <dbReference type="Proteomes" id="UP000001554"/>
    </source>
</evidence>
<name>A0A9J7HN30_BRAFL</name>
<evidence type="ECO:0000256" key="3">
    <source>
        <dbReference type="ARBA" id="ARBA00022801"/>
    </source>
</evidence>
<feature type="region of interest" description="Disordered" evidence="5">
    <location>
        <begin position="139"/>
        <end position="170"/>
    </location>
</feature>
<dbReference type="GeneID" id="118406592"/>
<comment type="similarity">
    <text evidence="1">Belongs to the peptidase C48 family.</text>
</comment>
<dbReference type="Gene3D" id="3.90.70.80">
    <property type="match status" value="1"/>
</dbReference>
<evidence type="ECO:0000313" key="8">
    <source>
        <dbReference type="RefSeq" id="XP_035662633.1"/>
    </source>
</evidence>
<keyword evidence="3" id="KW-0378">Hydrolase</keyword>
<organism evidence="7 9">
    <name type="scientific">Branchiostoma floridae</name>
    <name type="common">Florida lancelet</name>
    <name type="synonym">Amphioxus</name>
    <dbReference type="NCBI Taxonomy" id="7739"/>
    <lineage>
        <taxon>Eukaryota</taxon>
        <taxon>Metazoa</taxon>
        <taxon>Chordata</taxon>
        <taxon>Cephalochordata</taxon>
        <taxon>Leptocardii</taxon>
        <taxon>Amphioxiformes</taxon>
        <taxon>Branchiostomatidae</taxon>
        <taxon>Branchiostoma</taxon>
    </lineage>
</organism>
<dbReference type="SUPFAM" id="SSF57903">
    <property type="entry name" value="FYVE/PHD zinc finger"/>
    <property type="match status" value="1"/>
</dbReference>
<dbReference type="InterPro" id="IPR038765">
    <property type="entry name" value="Papain-like_cys_pep_sf"/>
</dbReference>
<dbReference type="GO" id="GO:0008234">
    <property type="term" value="F:cysteine-type peptidase activity"/>
    <property type="evidence" value="ECO:0007669"/>
    <property type="project" value="UniProtKB-KW"/>
</dbReference>
<accession>A0A9J7HN30</accession>
<dbReference type="InterPro" id="IPR011011">
    <property type="entry name" value="Znf_FYVE_PHD"/>
</dbReference>
<dbReference type="OrthoDB" id="6160306at2759"/>
<dbReference type="InterPro" id="IPR013083">
    <property type="entry name" value="Znf_RING/FYVE/PHD"/>
</dbReference>
<dbReference type="KEGG" id="bfo:118406592"/>
<dbReference type="Pfam" id="PF10491">
    <property type="entry name" value="Nrf1_DNA-bind"/>
    <property type="match status" value="1"/>
</dbReference>
<dbReference type="PANTHER" id="PTHR46915">
    <property type="entry name" value="UBIQUITIN-LIKE PROTEASE 4-RELATED"/>
    <property type="match status" value="1"/>
</dbReference>
<evidence type="ECO:0000259" key="6">
    <source>
        <dbReference type="PROSITE" id="PS50600"/>
    </source>
</evidence>
<evidence type="ECO:0000256" key="2">
    <source>
        <dbReference type="ARBA" id="ARBA00022670"/>
    </source>
</evidence>
<dbReference type="RefSeq" id="XP_035662634.1">
    <property type="nucleotide sequence ID" value="XM_035806741.1"/>
</dbReference>
<keyword evidence="2" id="KW-0645">Protease</keyword>
<evidence type="ECO:0000313" key="9">
    <source>
        <dbReference type="RefSeq" id="XP_035662634.1"/>
    </source>
</evidence>
<dbReference type="Gene3D" id="3.40.395.10">
    <property type="entry name" value="Adenoviral Proteinase, Chain A"/>
    <property type="match status" value="1"/>
</dbReference>
<dbReference type="Gene3D" id="3.30.40.10">
    <property type="entry name" value="Zinc/RING finger domain, C3HC4 (zinc finger)"/>
    <property type="match status" value="1"/>
</dbReference>
<proteinExistence type="inferred from homology"/>
<reference evidence="8 9" key="2">
    <citation type="submission" date="2025-04" db="UniProtKB">
        <authorList>
            <consortium name="RefSeq"/>
        </authorList>
    </citation>
    <scope>IDENTIFICATION</scope>
    <source>
        <strain evidence="8 9">S238N-H82</strain>
        <tissue evidence="8 9">Testes</tissue>
    </source>
</reference>
<keyword evidence="4" id="KW-0788">Thiol protease</keyword>
<dbReference type="PANTHER" id="PTHR46915:SF2">
    <property type="entry name" value="UBIQUITIN-LIKE PROTEASE 4"/>
    <property type="match status" value="1"/>
</dbReference>
<dbReference type="InterPro" id="IPR019525">
    <property type="entry name" value="Nrf1_NLS/DNA-bd_dimer"/>
</dbReference>
<keyword evidence="7" id="KW-1185">Reference proteome</keyword>